<comment type="caution">
    <text evidence="2">The sequence shown here is derived from an EMBL/GenBank/DDBJ whole genome shotgun (WGS) entry which is preliminary data.</text>
</comment>
<protein>
    <submittedName>
        <fullName evidence="2">Uncharacterized protein</fullName>
    </submittedName>
</protein>
<accession>A0A942E7A2</accession>
<feature type="signal peptide" evidence="1">
    <location>
        <begin position="1"/>
        <end position="20"/>
    </location>
</feature>
<sequence length="196" mass="21785">MIAKFGFALVMTLAATFPLAAEPFHHPYGEWREYHRDWLAACPDVIDDDATDFYGHSCFASTGSQQLNSAGLPAYKLTMLRNRLTGELDIAVTVAADKAQTDTSRPLKLNFHGGVTMQFDFVADLETRYNTTNQFYVADPVRKAALLEEMKRRNALTMTVPLNGDGGASEEVWLSMRGVLASLDFMASFARKVAQY</sequence>
<dbReference type="RefSeq" id="WP_212658819.1">
    <property type="nucleotide sequence ID" value="NZ_JAGXTP010000001.1"/>
</dbReference>
<evidence type="ECO:0000313" key="2">
    <source>
        <dbReference type="EMBL" id="MBS3849335.1"/>
    </source>
</evidence>
<dbReference type="Proteomes" id="UP000678281">
    <property type="component" value="Unassembled WGS sequence"/>
</dbReference>
<keyword evidence="3" id="KW-1185">Reference proteome</keyword>
<evidence type="ECO:0000256" key="1">
    <source>
        <dbReference type="SAM" id="SignalP"/>
    </source>
</evidence>
<name>A0A942E7A2_9HYPH</name>
<reference evidence="2" key="1">
    <citation type="submission" date="2021-04" db="EMBL/GenBank/DDBJ databases">
        <title>Devosia litorisediminis sp. nov., isolated from a sand dune.</title>
        <authorList>
            <person name="Park S."/>
            <person name="Yoon J.-H."/>
        </authorList>
    </citation>
    <scope>NUCLEOTIDE SEQUENCE</scope>
    <source>
        <strain evidence="2">BSSL-BM10</strain>
    </source>
</reference>
<keyword evidence="1" id="KW-0732">Signal</keyword>
<gene>
    <name evidence="2" type="ORF">KD146_11570</name>
</gene>
<dbReference type="AlphaFoldDB" id="A0A942E7A2"/>
<feature type="chain" id="PRO_5038018693" evidence="1">
    <location>
        <begin position="21"/>
        <end position="196"/>
    </location>
</feature>
<proteinExistence type="predicted"/>
<dbReference type="EMBL" id="JAGXTP010000001">
    <property type="protein sequence ID" value="MBS3849335.1"/>
    <property type="molecule type" value="Genomic_DNA"/>
</dbReference>
<organism evidence="2 3">
    <name type="scientific">Devosia litorisediminis</name>
    <dbReference type="NCBI Taxonomy" id="2829817"/>
    <lineage>
        <taxon>Bacteria</taxon>
        <taxon>Pseudomonadati</taxon>
        <taxon>Pseudomonadota</taxon>
        <taxon>Alphaproteobacteria</taxon>
        <taxon>Hyphomicrobiales</taxon>
        <taxon>Devosiaceae</taxon>
        <taxon>Devosia</taxon>
    </lineage>
</organism>
<evidence type="ECO:0000313" key="3">
    <source>
        <dbReference type="Proteomes" id="UP000678281"/>
    </source>
</evidence>